<reference evidence="1 2" key="1">
    <citation type="journal article" date="2018" name="New Phytol.">
        <title>Phylogenomics of Endogonaceae and evolution of mycorrhizas within Mucoromycota.</title>
        <authorList>
            <person name="Chang Y."/>
            <person name="Desiro A."/>
            <person name="Na H."/>
            <person name="Sandor L."/>
            <person name="Lipzen A."/>
            <person name="Clum A."/>
            <person name="Barry K."/>
            <person name="Grigoriev I.V."/>
            <person name="Martin F.M."/>
            <person name="Stajich J.E."/>
            <person name="Smith M.E."/>
            <person name="Bonito G."/>
            <person name="Spatafora J.W."/>
        </authorList>
    </citation>
    <scope>NUCLEOTIDE SEQUENCE [LARGE SCALE GENOMIC DNA]</scope>
    <source>
        <strain evidence="1 2">AD002</strain>
    </source>
</reference>
<dbReference type="EMBL" id="RBNJ01018936">
    <property type="protein sequence ID" value="RUS23679.1"/>
    <property type="molecule type" value="Genomic_DNA"/>
</dbReference>
<evidence type="ECO:0000313" key="2">
    <source>
        <dbReference type="Proteomes" id="UP000274822"/>
    </source>
</evidence>
<dbReference type="AlphaFoldDB" id="A0A433Q1J6"/>
<sequence>MNNSQQPSPSQPNYPISNFNTLYIHFIQPPEMPTQERHVNIWKSFEDEDDNSVGHAPVSLWSKILGFLNALCTIARQSLVVLPLVVPVNSRSFLSPEASCATHRTCPCKCVSNIKHRVLTSSGFRALAFDRDNSLTAPYQSAIYPLSQ</sequence>
<dbReference type="Proteomes" id="UP000274822">
    <property type="component" value="Unassembled WGS sequence"/>
</dbReference>
<name>A0A433Q1J6_9FUNG</name>
<accession>A0A433Q1J6</accession>
<feature type="non-terminal residue" evidence="1">
    <location>
        <position position="148"/>
    </location>
</feature>
<evidence type="ECO:0000313" key="1">
    <source>
        <dbReference type="EMBL" id="RUS23679.1"/>
    </source>
</evidence>
<protein>
    <submittedName>
        <fullName evidence="1">Uncharacterized protein</fullName>
    </submittedName>
</protein>
<gene>
    <name evidence="1" type="ORF">BC938DRAFT_474778</name>
</gene>
<proteinExistence type="predicted"/>
<comment type="caution">
    <text evidence="1">The sequence shown here is derived from an EMBL/GenBank/DDBJ whole genome shotgun (WGS) entry which is preliminary data.</text>
</comment>
<organism evidence="1 2">
    <name type="scientific">Jimgerdemannia flammicorona</name>
    <dbReference type="NCBI Taxonomy" id="994334"/>
    <lineage>
        <taxon>Eukaryota</taxon>
        <taxon>Fungi</taxon>
        <taxon>Fungi incertae sedis</taxon>
        <taxon>Mucoromycota</taxon>
        <taxon>Mucoromycotina</taxon>
        <taxon>Endogonomycetes</taxon>
        <taxon>Endogonales</taxon>
        <taxon>Endogonaceae</taxon>
        <taxon>Jimgerdemannia</taxon>
    </lineage>
</organism>
<keyword evidence="2" id="KW-1185">Reference proteome</keyword>